<evidence type="ECO:0000259" key="10">
    <source>
        <dbReference type="Pfam" id="PF02223"/>
    </source>
</evidence>
<name>F4RWN6_MELLP</name>
<gene>
    <name evidence="11" type="ORF">MELLADRAFT_44639</name>
</gene>
<dbReference type="InterPro" id="IPR018094">
    <property type="entry name" value="Thymidylate_kinase"/>
</dbReference>
<dbReference type="EMBL" id="GL883126">
    <property type="protein sequence ID" value="EGG03063.1"/>
    <property type="molecule type" value="Genomic_DNA"/>
</dbReference>
<dbReference type="GO" id="GO:0005634">
    <property type="term" value="C:nucleus"/>
    <property type="evidence" value="ECO:0007669"/>
    <property type="project" value="TreeGrafter"/>
</dbReference>
<comment type="pathway">
    <text evidence="1">Pyrimidine metabolism; dTTP biosynthesis.</text>
</comment>
<dbReference type="EC" id="2.7.4.9" evidence="3"/>
<dbReference type="STRING" id="747676.F4RWN6"/>
<dbReference type="GO" id="GO:0005524">
    <property type="term" value="F:ATP binding"/>
    <property type="evidence" value="ECO:0007669"/>
    <property type="project" value="UniProtKB-KW"/>
</dbReference>
<dbReference type="PANTHER" id="PTHR10344:SF1">
    <property type="entry name" value="THYMIDYLATE KINASE"/>
    <property type="match status" value="1"/>
</dbReference>
<evidence type="ECO:0000256" key="1">
    <source>
        <dbReference type="ARBA" id="ARBA00004992"/>
    </source>
</evidence>
<dbReference type="InterPro" id="IPR018095">
    <property type="entry name" value="Thymidylate_kin_CS"/>
</dbReference>
<dbReference type="HAMAP" id="MF_00165">
    <property type="entry name" value="Thymidylate_kinase"/>
    <property type="match status" value="1"/>
</dbReference>
<sequence>MSADNRGAFVVIEGLDRCGKSTQCKILADRLTNAGRSVELMRFPDRETVIGKMIHSYLNQESDLDDHAIHLLFAANRWEKRHLQSGTTLICDRYAFSGVAFTSAKFQLRTPPQPESFTSLSSPDRGLPLPDLVIFLTMPMEATVTRGGFGQERYEKEDLQAEVKRQFEQVVEPAFTRLHGQGRWVEINASGSIDEVTCRISKTVDRLLGSKLDPAVGKLWAE</sequence>
<keyword evidence="8" id="KW-0418">Kinase</keyword>
<dbReference type="GO" id="GO:0005829">
    <property type="term" value="C:cytosol"/>
    <property type="evidence" value="ECO:0007669"/>
    <property type="project" value="TreeGrafter"/>
</dbReference>
<evidence type="ECO:0000256" key="7">
    <source>
        <dbReference type="ARBA" id="ARBA00022741"/>
    </source>
</evidence>
<comment type="similarity">
    <text evidence="2">Belongs to the thymidylate kinase family.</text>
</comment>
<evidence type="ECO:0000313" key="12">
    <source>
        <dbReference type="Proteomes" id="UP000001072"/>
    </source>
</evidence>
<dbReference type="FunFam" id="3.40.50.300:FF:000679">
    <property type="entry name" value="Thymidylate kinase"/>
    <property type="match status" value="1"/>
</dbReference>
<organism evidence="12">
    <name type="scientific">Melampsora larici-populina (strain 98AG31 / pathotype 3-4-7)</name>
    <name type="common">Poplar leaf rust fungus</name>
    <dbReference type="NCBI Taxonomy" id="747676"/>
    <lineage>
        <taxon>Eukaryota</taxon>
        <taxon>Fungi</taxon>
        <taxon>Dikarya</taxon>
        <taxon>Basidiomycota</taxon>
        <taxon>Pucciniomycotina</taxon>
        <taxon>Pucciniomycetes</taxon>
        <taxon>Pucciniales</taxon>
        <taxon>Melampsoraceae</taxon>
        <taxon>Melampsora</taxon>
    </lineage>
</organism>
<evidence type="ECO:0000256" key="4">
    <source>
        <dbReference type="ARBA" id="ARBA00017144"/>
    </source>
</evidence>
<proteinExistence type="inferred from homology"/>
<dbReference type="Gene3D" id="3.40.50.300">
    <property type="entry name" value="P-loop containing nucleotide triphosphate hydrolases"/>
    <property type="match status" value="1"/>
</dbReference>
<dbReference type="GO" id="GO:0006235">
    <property type="term" value="P:dTTP biosynthetic process"/>
    <property type="evidence" value="ECO:0007669"/>
    <property type="project" value="TreeGrafter"/>
</dbReference>
<dbReference type="Proteomes" id="UP000001072">
    <property type="component" value="Unassembled WGS sequence"/>
</dbReference>
<keyword evidence="7" id="KW-0547">Nucleotide-binding</keyword>
<dbReference type="OrthoDB" id="425602at2759"/>
<evidence type="ECO:0000256" key="8">
    <source>
        <dbReference type="ARBA" id="ARBA00022777"/>
    </source>
</evidence>
<dbReference type="GO" id="GO:0004798">
    <property type="term" value="F:dTMP kinase activity"/>
    <property type="evidence" value="ECO:0007669"/>
    <property type="project" value="UniProtKB-EC"/>
</dbReference>
<reference evidence="12" key="1">
    <citation type="journal article" date="2011" name="Proc. Natl. Acad. Sci. U.S.A.">
        <title>Obligate biotrophy features unraveled by the genomic analysis of rust fungi.</title>
        <authorList>
            <person name="Duplessis S."/>
            <person name="Cuomo C.A."/>
            <person name="Lin Y.-C."/>
            <person name="Aerts A."/>
            <person name="Tisserant E."/>
            <person name="Veneault-Fourrey C."/>
            <person name="Joly D.L."/>
            <person name="Hacquard S."/>
            <person name="Amselem J."/>
            <person name="Cantarel B.L."/>
            <person name="Chiu R."/>
            <person name="Coutinho P.M."/>
            <person name="Feau N."/>
            <person name="Field M."/>
            <person name="Frey P."/>
            <person name="Gelhaye E."/>
            <person name="Goldberg J."/>
            <person name="Grabherr M.G."/>
            <person name="Kodira C.D."/>
            <person name="Kohler A."/>
            <person name="Kuees U."/>
            <person name="Lindquist E.A."/>
            <person name="Lucas S.M."/>
            <person name="Mago R."/>
            <person name="Mauceli E."/>
            <person name="Morin E."/>
            <person name="Murat C."/>
            <person name="Pangilinan J.L."/>
            <person name="Park R."/>
            <person name="Pearson M."/>
            <person name="Quesneville H."/>
            <person name="Rouhier N."/>
            <person name="Sakthikumar S."/>
            <person name="Salamov A.A."/>
            <person name="Schmutz J."/>
            <person name="Selles B."/>
            <person name="Shapiro H."/>
            <person name="Tanguay P."/>
            <person name="Tuskan G.A."/>
            <person name="Henrissat B."/>
            <person name="Van de Peer Y."/>
            <person name="Rouze P."/>
            <person name="Ellis J.G."/>
            <person name="Dodds P.N."/>
            <person name="Schein J.E."/>
            <person name="Zhong S."/>
            <person name="Hamelin R.C."/>
            <person name="Grigoriev I.V."/>
            <person name="Szabo L.J."/>
            <person name="Martin F."/>
        </authorList>
    </citation>
    <scope>NUCLEOTIDE SEQUENCE [LARGE SCALE GENOMIC DNA]</scope>
    <source>
        <strain evidence="12">98AG31 / pathotype 3-4-7</strain>
    </source>
</reference>
<evidence type="ECO:0000256" key="5">
    <source>
        <dbReference type="ARBA" id="ARBA00022679"/>
    </source>
</evidence>
<protein>
    <recommendedName>
        <fullName evidence="4">Thymidylate kinase</fullName>
        <ecNumber evidence="3">2.7.4.9</ecNumber>
    </recommendedName>
</protein>
<dbReference type="FunCoup" id="F4RWN6">
    <property type="interactions" value="367"/>
</dbReference>
<dbReference type="PANTHER" id="PTHR10344">
    <property type="entry name" value="THYMIDYLATE KINASE"/>
    <property type="match status" value="1"/>
</dbReference>
<dbReference type="CDD" id="cd01672">
    <property type="entry name" value="TMPK"/>
    <property type="match status" value="1"/>
</dbReference>
<dbReference type="VEuPathDB" id="FungiDB:MELLADRAFT_44639"/>
<dbReference type="GO" id="GO:0006227">
    <property type="term" value="P:dUDP biosynthetic process"/>
    <property type="evidence" value="ECO:0007669"/>
    <property type="project" value="TreeGrafter"/>
</dbReference>
<evidence type="ECO:0000256" key="6">
    <source>
        <dbReference type="ARBA" id="ARBA00022727"/>
    </source>
</evidence>
<dbReference type="NCBIfam" id="TIGR00041">
    <property type="entry name" value="DTMP_kinase"/>
    <property type="match status" value="1"/>
</dbReference>
<dbReference type="HOGENOM" id="CLU_049131_3_1_1"/>
<evidence type="ECO:0000256" key="9">
    <source>
        <dbReference type="ARBA" id="ARBA00022840"/>
    </source>
</evidence>
<keyword evidence="6" id="KW-0545">Nucleotide biosynthesis</keyword>
<dbReference type="GO" id="GO:0004550">
    <property type="term" value="F:nucleoside diphosphate kinase activity"/>
    <property type="evidence" value="ECO:0007669"/>
    <property type="project" value="TreeGrafter"/>
</dbReference>
<dbReference type="PROSITE" id="PS01331">
    <property type="entry name" value="THYMIDYLATE_KINASE"/>
    <property type="match status" value="1"/>
</dbReference>
<dbReference type="KEGG" id="mlr:MELLADRAFT_44639"/>
<evidence type="ECO:0000256" key="2">
    <source>
        <dbReference type="ARBA" id="ARBA00009776"/>
    </source>
</evidence>
<dbReference type="SUPFAM" id="SSF52540">
    <property type="entry name" value="P-loop containing nucleoside triphosphate hydrolases"/>
    <property type="match status" value="1"/>
</dbReference>
<dbReference type="InParanoid" id="F4RWN6"/>
<evidence type="ECO:0000256" key="3">
    <source>
        <dbReference type="ARBA" id="ARBA00012980"/>
    </source>
</evidence>
<keyword evidence="9" id="KW-0067">ATP-binding</keyword>
<dbReference type="InterPro" id="IPR039430">
    <property type="entry name" value="Thymidylate_kin-like_dom"/>
</dbReference>
<dbReference type="RefSeq" id="XP_007413523.1">
    <property type="nucleotide sequence ID" value="XM_007413461.1"/>
</dbReference>
<keyword evidence="5" id="KW-0808">Transferase</keyword>
<dbReference type="Pfam" id="PF02223">
    <property type="entry name" value="Thymidylate_kin"/>
    <property type="match status" value="1"/>
</dbReference>
<accession>F4RWN6</accession>
<dbReference type="GO" id="GO:0006233">
    <property type="term" value="P:dTDP biosynthetic process"/>
    <property type="evidence" value="ECO:0007669"/>
    <property type="project" value="InterPro"/>
</dbReference>
<feature type="domain" description="Thymidylate kinase-like" evidence="10">
    <location>
        <begin position="12"/>
        <end position="198"/>
    </location>
</feature>
<keyword evidence="12" id="KW-1185">Reference proteome</keyword>
<dbReference type="GeneID" id="18928193"/>
<evidence type="ECO:0000313" key="11">
    <source>
        <dbReference type="EMBL" id="EGG03063.1"/>
    </source>
</evidence>
<dbReference type="AlphaFoldDB" id="F4RWN6"/>
<dbReference type="eggNOG" id="KOG3327">
    <property type="taxonomic scope" value="Eukaryota"/>
</dbReference>
<dbReference type="InterPro" id="IPR027417">
    <property type="entry name" value="P-loop_NTPase"/>
</dbReference>